<dbReference type="Proteomes" id="UP000887569">
    <property type="component" value="Unplaced"/>
</dbReference>
<keyword evidence="3 6" id="KW-0812">Transmembrane</keyword>
<reference evidence="8" key="1">
    <citation type="submission" date="2022-11" db="UniProtKB">
        <authorList>
            <consortium name="WormBaseParasite"/>
        </authorList>
    </citation>
    <scope>IDENTIFICATION</scope>
</reference>
<protein>
    <submittedName>
        <fullName evidence="8">Transmembrane protein 14C</fullName>
    </submittedName>
</protein>
<dbReference type="AlphaFoldDB" id="A0A915BSG9"/>
<dbReference type="GO" id="GO:0031966">
    <property type="term" value="C:mitochondrial membrane"/>
    <property type="evidence" value="ECO:0007669"/>
    <property type="project" value="TreeGrafter"/>
</dbReference>
<dbReference type="WBParaSite" id="PgR056X_g055_t01">
    <property type="protein sequence ID" value="PgR056X_g055_t01"/>
    <property type="gene ID" value="PgR056X_g055"/>
</dbReference>
<evidence type="ECO:0000313" key="7">
    <source>
        <dbReference type="Proteomes" id="UP000887569"/>
    </source>
</evidence>
<evidence type="ECO:0000256" key="6">
    <source>
        <dbReference type="SAM" id="Phobius"/>
    </source>
</evidence>
<sequence>VALDVSVLSCVLFCFDMADLAGLIFAGLIVTGGVIGYVKAGSTASLASGLAFGAVLGYSAHTNNIALLLLSSASLAVVMGVRFYSSGKIMPAGVVTALSVAMTIRCAIRMLN</sequence>
<dbReference type="Gene3D" id="1.10.10.1740">
    <property type="entry name" value="Transmembrane protein 14-like"/>
    <property type="match status" value="1"/>
</dbReference>
<dbReference type="InterPro" id="IPR044890">
    <property type="entry name" value="TMEM14_sf"/>
</dbReference>
<organism evidence="7 8">
    <name type="scientific">Parascaris univalens</name>
    <name type="common">Nematode worm</name>
    <dbReference type="NCBI Taxonomy" id="6257"/>
    <lineage>
        <taxon>Eukaryota</taxon>
        <taxon>Metazoa</taxon>
        <taxon>Ecdysozoa</taxon>
        <taxon>Nematoda</taxon>
        <taxon>Chromadorea</taxon>
        <taxon>Rhabditida</taxon>
        <taxon>Spirurina</taxon>
        <taxon>Ascaridomorpha</taxon>
        <taxon>Ascaridoidea</taxon>
        <taxon>Ascarididae</taxon>
        <taxon>Parascaris</taxon>
    </lineage>
</organism>
<feature type="transmembrane region" description="Helical" evidence="6">
    <location>
        <begin position="7"/>
        <end position="30"/>
    </location>
</feature>
<evidence type="ECO:0000313" key="8">
    <source>
        <dbReference type="WBParaSite" id="PgR056X_g055_t01"/>
    </source>
</evidence>
<evidence type="ECO:0000256" key="2">
    <source>
        <dbReference type="ARBA" id="ARBA00007590"/>
    </source>
</evidence>
<comment type="subcellular location">
    <subcellularLocation>
        <location evidence="1">Membrane</location>
    </subcellularLocation>
</comment>
<accession>A0A915BSG9</accession>
<keyword evidence="5 6" id="KW-0472">Membrane</keyword>
<dbReference type="Pfam" id="PF03647">
    <property type="entry name" value="Tmemb_14"/>
    <property type="match status" value="1"/>
</dbReference>
<dbReference type="PANTHER" id="PTHR12668">
    <property type="entry name" value="TRANSMEMBRANE PROTEIN 14, 15"/>
    <property type="match status" value="1"/>
</dbReference>
<name>A0A915BSG9_PARUN</name>
<evidence type="ECO:0000256" key="5">
    <source>
        <dbReference type="ARBA" id="ARBA00023136"/>
    </source>
</evidence>
<evidence type="ECO:0000256" key="1">
    <source>
        <dbReference type="ARBA" id="ARBA00004370"/>
    </source>
</evidence>
<evidence type="ECO:0000256" key="4">
    <source>
        <dbReference type="ARBA" id="ARBA00022989"/>
    </source>
</evidence>
<proteinExistence type="inferred from homology"/>
<dbReference type="InterPro" id="IPR005349">
    <property type="entry name" value="TMEM14"/>
</dbReference>
<feature type="transmembrane region" description="Helical" evidence="6">
    <location>
        <begin position="89"/>
        <end position="108"/>
    </location>
</feature>
<dbReference type="PANTHER" id="PTHR12668:SF43">
    <property type="entry name" value="TRANSMEMBRANE PROTEIN 14 HOMOLOG"/>
    <property type="match status" value="1"/>
</dbReference>
<keyword evidence="7" id="KW-1185">Reference proteome</keyword>
<evidence type="ECO:0000256" key="3">
    <source>
        <dbReference type="ARBA" id="ARBA00022692"/>
    </source>
</evidence>
<comment type="similarity">
    <text evidence="2">Belongs to the TMEM14 family.</text>
</comment>
<feature type="transmembrane region" description="Helical" evidence="6">
    <location>
        <begin position="36"/>
        <end position="58"/>
    </location>
</feature>
<feature type="transmembrane region" description="Helical" evidence="6">
    <location>
        <begin position="65"/>
        <end position="83"/>
    </location>
</feature>
<keyword evidence="4 6" id="KW-1133">Transmembrane helix</keyword>
<dbReference type="GO" id="GO:0070453">
    <property type="term" value="P:regulation of heme biosynthetic process"/>
    <property type="evidence" value="ECO:0007669"/>
    <property type="project" value="TreeGrafter"/>
</dbReference>